<sequence length="776" mass="86695">MATDGLTSVCNNSSSGDAMRKTAAIAEAAIKKSTRFNTASVADLVTWTSDYKYSSQDDRHTKMVREFYDFTIIRLSVDSLDDVKDNPEFGVLAEDVKDQWTRKLAEVHALMAFCLWTVLIPYYVKERTKLGTKGKHWRPLEATSPIKRDRLNAYDLVKTLKASDFITGAPAEPLLEYYDWDLVADDERLRSLLARDFSVDGENAETGGTYTHTIRGVASTFVRVMWVALIVFGREPHHLSAIRPLTAKDFCVLVHGHGIPEDLLTGAREDPPINYNQLTSNDGGIVPCKEWTFLTAITGDAFYPDIFLPTAFFLMRAQKLAEGCKEPNIDQDFLCRQIYNSSSDTTVASFNNNLASVFGALKCCGADRYKPDAMDVAAMRAYGVDTHALEASGLALTYSVHKYIDAFCDDFLAARRTIRANVTISRALDRGGLKSKKCAGRLPDMDNDGLRDMMKALREQVWRPVWVSVIQPWLRQRNLPADPQGFFLATESDGMKDFADSKGFTRADAERVELLLMLHLSVFKSQVWRDSVVEEFELVQHNGNAFYKFSLSPETESMLVHTVLLVCRPLLATGSKRSQRMFMDSNGAPVTQRWIERRIEELGKNWLAVPRLGPHSLRTMWLSWLVGAGLVNEHDLDNLAAYVQVGRCTMLESYCAPSLSGPAQRVGQALRDGGLNVAAPQQASESVASPDSAGQAERPQVPYGRQLAAIRDRCKAQAQAVVQAHGGDQKAALASLVRKRKRNELSESENFFSFEVTYIEDTNTKAWNKLCEKKPV</sequence>
<evidence type="ECO:0000256" key="1">
    <source>
        <dbReference type="SAM" id="MobiDB-lite"/>
    </source>
</evidence>
<reference evidence="2" key="1">
    <citation type="submission" date="2021-02" db="EMBL/GenBank/DDBJ databases">
        <title>First Annotated Genome of the Yellow-green Alga Tribonema minus.</title>
        <authorList>
            <person name="Mahan K.M."/>
        </authorList>
    </citation>
    <scope>NUCLEOTIDE SEQUENCE</scope>
    <source>
        <strain evidence="2">UTEX B ZZ1240</strain>
    </source>
</reference>
<name>A0A835ZBI2_9STRA</name>
<organism evidence="2 3">
    <name type="scientific">Tribonema minus</name>
    <dbReference type="NCBI Taxonomy" id="303371"/>
    <lineage>
        <taxon>Eukaryota</taxon>
        <taxon>Sar</taxon>
        <taxon>Stramenopiles</taxon>
        <taxon>Ochrophyta</taxon>
        <taxon>PX clade</taxon>
        <taxon>Xanthophyceae</taxon>
        <taxon>Tribonematales</taxon>
        <taxon>Tribonemataceae</taxon>
        <taxon>Tribonema</taxon>
    </lineage>
</organism>
<dbReference type="AlphaFoldDB" id="A0A835ZBI2"/>
<accession>A0A835ZBI2</accession>
<dbReference type="Proteomes" id="UP000664859">
    <property type="component" value="Unassembled WGS sequence"/>
</dbReference>
<comment type="caution">
    <text evidence="2">The sequence shown here is derived from an EMBL/GenBank/DDBJ whole genome shotgun (WGS) entry which is preliminary data.</text>
</comment>
<dbReference type="EMBL" id="JAFCMP010000071">
    <property type="protein sequence ID" value="KAG5188345.1"/>
    <property type="molecule type" value="Genomic_DNA"/>
</dbReference>
<evidence type="ECO:0000313" key="2">
    <source>
        <dbReference type="EMBL" id="KAG5188345.1"/>
    </source>
</evidence>
<feature type="compositionally biased region" description="Polar residues" evidence="1">
    <location>
        <begin position="679"/>
        <end position="689"/>
    </location>
</feature>
<gene>
    <name evidence="2" type="ORF">JKP88DRAFT_253539</name>
</gene>
<evidence type="ECO:0000313" key="3">
    <source>
        <dbReference type="Proteomes" id="UP000664859"/>
    </source>
</evidence>
<feature type="region of interest" description="Disordered" evidence="1">
    <location>
        <begin position="679"/>
        <end position="701"/>
    </location>
</feature>
<keyword evidence="3" id="KW-1185">Reference proteome</keyword>
<protein>
    <submittedName>
        <fullName evidence="2">Uncharacterized protein</fullName>
    </submittedName>
</protein>
<proteinExistence type="predicted"/>